<dbReference type="Proteomes" id="UP000199347">
    <property type="component" value="Unassembled WGS sequence"/>
</dbReference>
<dbReference type="InterPro" id="IPR013974">
    <property type="entry name" value="SAF"/>
</dbReference>
<dbReference type="InterPro" id="IPR031571">
    <property type="entry name" value="RcpC_dom"/>
</dbReference>
<evidence type="ECO:0000313" key="3">
    <source>
        <dbReference type="Proteomes" id="UP000199347"/>
    </source>
</evidence>
<gene>
    <name evidence="2" type="ORF">SAMN03080610_01701</name>
</gene>
<proteinExistence type="predicted"/>
<feature type="domain" description="SAF" evidence="1">
    <location>
        <begin position="45"/>
        <end position="113"/>
    </location>
</feature>
<sequence>MAPIRLIVLVVALLAGGAAAYLALNLDSGPANEPAATPAPQVAMRDILVASADLPQGVTLSVSNMRWQPWPEDSINPAFIKKTARPDAIEKLSGVVVRNQFLNGEPIRDGKLATAESGFMSAILPEGQRAIAVRVSAESAAGGFVLPNDRVDILLTSSEEGGESRSQVTRTILRNIRVLAVDQTVQEREGEPVVIGKTATLEVTPREAEVVTAAASSGTLSLALRSMADADDADTAIDRNRSSTVKVIRFGDEQLVKTQ</sequence>
<dbReference type="Pfam" id="PF16976">
    <property type="entry name" value="RcpC"/>
    <property type="match status" value="1"/>
</dbReference>
<name>A0A1G5NCN3_AFIMA</name>
<dbReference type="Pfam" id="PF08666">
    <property type="entry name" value="SAF"/>
    <property type="match status" value="1"/>
</dbReference>
<keyword evidence="3" id="KW-1185">Reference proteome</keyword>
<reference evidence="2 3" key="1">
    <citation type="submission" date="2016-10" db="EMBL/GenBank/DDBJ databases">
        <authorList>
            <person name="de Groot N.N."/>
        </authorList>
    </citation>
    <scope>NUCLEOTIDE SEQUENCE [LARGE SCALE GENOMIC DNA]</scope>
    <source>
        <strain evidence="2 3">DSM 2698</strain>
    </source>
</reference>
<accession>A0A1G5NCN3</accession>
<organism evidence="2 3">
    <name type="scientific">Afifella marina DSM 2698</name>
    <dbReference type="NCBI Taxonomy" id="1120955"/>
    <lineage>
        <taxon>Bacteria</taxon>
        <taxon>Pseudomonadati</taxon>
        <taxon>Pseudomonadota</taxon>
        <taxon>Alphaproteobacteria</taxon>
        <taxon>Hyphomicrobiales</taxon>
        <taxon>Afifellaceae</taxon>
        <taxon>Afifella</taxon>
    </lineage>
</organism>
<dbReference type="EMBL" id="FMVW01000003">
    <property type="protein sequence ID" value="SCZ34499.1"/>
    <property type="molecule type" value="Genomic_DNA"/>
</dbReference>
<dbReference type="InterPro" id="IPR017592">
    <property type="entry name" value="Pilus_assmbl_Flp-typ_CpaB"/>
</dbReference>
<protein>
    <submittedName>
        <fullName evidence="2">Pilus assembly protein CpaB</fullName>
    </submittedName>
</protein>
<dbReference type="OrthoDB" id="163768at2"/>
<dbReference type="CDD" id="cd11614">
    <property type="entry name" value="SAF_CpaB_FlgA_like"/>
    <property type="match status" value="1"/>
</dbReference>
<dbReference type="STRING" id="1120955.SAMN03080610_01701"/>
<evidence type="ECO:0000259" key="1">
    <source>
        <dbReference type="SMART" id="SM00858"/>
    </source>
</evidence>
<dbReference type="NCBIfam" id="TIGR03177">
    <property type="entry name" value="pilus_cpaB"/>
    <property type="match status" value="1"/>
</dbReference>
<dbReference type="RefSeq" id="WP_092811580.1">
    <property type="nucleotide sequence ID" value="NZ_FMVW01000003.1"/>
</dbReference>
<dbReference type="SMART" id="SM00858">
    <property type="entry name" value="SAF"/>
    <property type="match status" value="1"/>
</dbReference>
<dbReference type="AlphaFoldDB" id="A0A1G5NCN3"/>
<evidence type="ECO:0000313" key="2">
    <source>
        <dbReference type="EMBL" id="SCZ34499.1"/>
    </source>
</evidence>